<accession>A0A914UJ04</accession>
<dbReference type="WBParaSite" id="PSAMB.scaffold10252size4225.g33164.t1">
    <property type="protein sequence ID" value="PSAMB.scaffold10252size4225.g33164.t1"/>
    <property type="gene ID" value="PSAMB.scaffold10252size4225.g33164"/>
</dbReference>
<dbReference type="InterPro" id="IPR036249">
    <property type="entry name" value="Thioredoxin-like_sf"/>
</dbReference>
<dbReference type="PANTHER" id="PTHR46990:SF1">
    <property type="entry name" value="GLUTAREDOXIN DOMAIN-CONTAINING CYSTEINE-RICH PROTEIN 1"/>
    <property type="match status" value="1"/>
</dbReference>
<sequence length="141" mass="16260">MMENLNVRFDCRDLNLCPAYYDELHNRMGIPVLVTDSNNNRFDTNSVWNSLPMIFVDGEYFGDEQTLNLLNETGELKRIFQPHIVVNNRTVCNKCHGFRFRPCQVCRGGKRSPLRFANLQFRCVKCDDNGIVACQDCTSSV</sequence>
<dbReference type="AlphaFoldDB" id="A0A914UJ04"/>
<evidence type="ECO:0000313" key="2">
    <source>
        <dbReference type="WBParaSite" id="PSAMB.scaffold10252size4225.g33164.t1"/>
    </source>
</evidence>
<keyword evidence="1" id="KW-1185">Reference proteome</keyword>
<organism evidence="1 2">
    <name type="scientific">Plectus sambesii</name>
    <dbReference type="NCBI Taxonomy" id="2011161"/>
    <lineage>
        <taxon>Eukaryota</taxon>
        <taxon>Metazoa</taxon>
        <taxon>Ecdysozoa</taxon>
        <taxon>Nematoda</taxon>
        <taxon>Chromadorea</taxon>
        <taxon>Plectida</taxon>
        <taxon>Plectina</taxon>
        <taxon>Plectoidea</taxon>
        <taxon>Plectidae</taxon>
        <taxon>Plectus</taxon>
    </lineage>
</organism>
<protein>
    <submittedName>
        <fullName evidence="2">Glutaredoxin domain-containing protein</fullName>
    </submittedName>
</protein>
<name>A0A914UJ04_9BILA</name>
<dbReference type="PANTHER" id="PTHR46990">
    <property type="entry name" value="GLUTAREDOXIN DOMAIN-CONTAINING CYSTEINE-RICH PROTEIN 1"/>
    <property type="match status" value="1"/>
</dbReference>
<dbReference type="InterPro" id="IPR042797">
    <property type="entry name" value="GRXCR1"/>
</dbReference>
<dbReference type="Proteomes" id="UP000887566">
    <property type="component" value="Unplaced"/>
</dbReference>
<proteinExistence type="predicted"/>
<reference evidence="2" key="1">
    <citation type="submission" date="2022-11" db="UniProtKB">
        <authorList>
            <consortium name="WormBaseParasite"/>
        </authorList>
    </citation>
    <scope>IDENTIFICATION</scope>
</reference>
<dbReference type="SUPFAM" id="SSF52833">
    <property type="entry name" value="Thioredoxin-like"/>
    <property type="match status" value="1"/>
</dbReference>
<dbReference type="Gene3D" id="3.40.30.10">
    <property type="entry name" value="Glutaredoxin"/>
    <property type="match status" value="1"/>
</dbReference>
<dbReference type="Pfam" id="PF23733">
    <property type="entry name" value="GRXCR1-2_C"/>
    <property type="match status" value="1"/>
</dbReference>
<dbReference type="GO" id="GO:0007605">
    <property type="term" value="P:sensory perception of sound"/>
    <property type="evidence" value="ECO:0007669"/>
    <property type="project" value="InterPro"/>
</dbReference>
<evidence type="ECO:0000313" key="1">
    <source>
        <dbReference type="Proteomes" id="UP000887566"/>
    </source>
</evidence>
<dbReference type="PROSITE" id="PS51354">
    <property type="entry name" value="GLUTAREDOXIN_2"/>
    <property type="match status" value="1"/>
</dbReference>